<protein>
    <submittedName>
        <fullName evidence="1">Uncharacterized protein</fullName>
    </submittedName>
</protein>
<proteinExistence type="predicted"/>
<comment type="caution">
    <text evidence="1">The sequence shown here is derived from an EMBL/GenBank/DDBJ whole genome shotgun (WGS) entry which is preliminary data.</text>
</comment>
<reference evidence="1" key="1">
    <citation type="submission" date="2021-03" db="EMBL/GenBank/DDBJ databases">
        <authorList>
            <person name="Tran Van P."/>
        </authorList>
    </citation>
    <scope>NUCLEOTIDE SEQUENCE</scope>
</reference>
<keyword evidence="2" id="KW-1185">Reference proteome</keyword>
<evidence type="ECO:0000313" key="1">
    <source>
        <dbReference type="EMBL" id="CAG2067154.1"/>
    </source>
</evidence>
<evidence type="ECO:0000313" key="2">
    <source>
        <dbReference type="Proteomes" id="UP001153148"/>
    </source>
</evidence>
<dbReference type="EMBL" id="CAJPIN010064072">
    <property type="protein sequence ID" value="CAG2067154.1"/>
    <property type="molecule type" value="Genomic_DNA"/>
</dbReference>
<dbReference type="Proteomes" id="UP001153148">
    <property type="component" value="Unassembled WGS sequence"/>
</dbReference>
<accession>A0ABN7PLU1</accession>
<organism evidence="1 2">
    <name type="scientific">Timema podura</name>
    <name type="common">Walking stick</name>
    <dbReference type="NCBI Taxonomy" id="61482"/>
    <lineage>
        <taxon>Eukaryota</taxon>
        <taxon>Metazoa</taxon>
        <taxon>Ecdysozoa</taxon>
        <taxon>Arthropoda</taxon>
        <taxon>Hexapoda</taxon>
        <taxon>Insecta</taxon>
        <taxon>Pterygota</taxon>
        <taxon>Neoptera</taxon>
        <taxon>Polyneoptera</taxon>
        <taxon>Phasmatodea</taxon>
        <taxon>Timematodea</taxon>
        <taxon>Timematoidea</taxon>
        <taxon>Timematidae</taxon>
        <taxon>Timema</taxon>
    </lineage>
</organism>
<gene>
    <name evidence="1" type="ORF">TPAB3V08_LOCUS14097</name>
</gene>
<sequence length="104" mass="11232">MVLKLLSHADPLTKEQLIRGPLNVASVEAGVVTSALRYGETGESNMAPAARFTNKRVKEIRREQGGRCYCQPIISLWPASDVTTLGLCVAVSDVTTLYLRAASV</sequence>
<name>A0ABN7PLU1_TIMPD</name>